<protein>
    <submittedName>
        <fullName evidence="2">Ig domain-containing protein</fullName>
    </submittedName>
</protein>
<dbReference type="Proteomes" id="UP001597534">
    <property type="component" value="Unassembled WGS sequence"/>
</dbReference>
<feature type="non-terminal residue" evidence="2">
    <location>
        <position position="1"/>
    </location>
</feature>
<dbReference type="SUPFAM" id="SSF49373">
    <property type="entry name" value="Invasin/intimin cell-adhesion fragments"/>
    <property type="match status" value="3"/>
</dbReference>
<gene>
    <name evidence="2" type="ORF">ACFS5J_12450</name>
</gene>
<feature type="non-terminal residue" evidence="2">
    <location>
        <position position="236"/>
    </location>
</feature>
<dbReference type="RefSeq" id="WP_379812547.1">
    <property type="nucleotide sequence ID" value="NZ_JBHUPC010000020.1"/>
</dbReference>
<accession>A0ABW5YP51</accession>
<keyword evidence="3" id="KW-1185">Reference proteome</keyword>
<dbReference type="InterPro" id="IPR008964">
    <property type="entry name" value="Invasin/intimin_cell_adhesion"/>
</dbReference>
<dbReference type="Gene3D" id="2.60.40.1080">
    <property type="match status" value="3"/>
</dbReference>
<dbReference type="Pfam" id="PF02368">
    <property type="entry name" value="Big_2"/>
    <property type="match status" value="3"/>
</dbReference>
<proteinExistence type="predicted"/>
<reference evidence="3" key="1">
    <citation type="journal article" date="2019" name="Int. J. Syst. Evol. Microbiol.">
        <title>The Global Catalogue of Microorganisms (GCM) 10K type strain sequencing project: providing services to taxonomists for standard genome sequencing and annotation.</title>
        <authorList>
            <consortium name="The Broad Institute Genomics Platform"/>
            <consortium name="The Broad Institute Genome Sequencing Center for Infectious Disease"/>
            <person name="Wu L."/>
            <person name="Ma J."/>
        </authorList>
    </citation>
    <scope>NUCLEOTIDE SEQUENCE [LARGE SCALE GENOMIC DNA]</scope>
    <source>
        <strain evidence="3">KCTC 22671</strain>
    </source>
</reference>
<dbReference type="InterPro" id="IPR003343">
    <property type="entry name" value="Big_2"/>
</dbReference>
<dbReference type="SMART" id="SM00635">
    <property type="entry name" value="BID_2"/>
    <property type="match status" value="3"/>
</dbReference>
<evidence type="ECO:0000259" key="1">
    <source>
        <dbReference type="SMART" id="SM00635"/>
    </source>
</evidence>
<name>A0ABW5YP51_9FLAO</name>
<feature type="domain" description="BIG2" evidence="1">
    <location>
        <begin position="6"/>
        <end position="76"/>
    </location>
</feature>
<organism evidence="2 3">
    <name type="scientific">Flavobacterium chuncheonense</name>
    <dbReference type="NCBI Taxonomy" id="2026653"/>
    <lineage>
        <taxon>Bacteria</taxon>
        <taxon>Pseudomonadati</taxon>
        <taxon>Bacteroidota</taxon>
        <taxon>Flavobacteriia</taxon>
        <taxon>Flavobacteriales</taxon>
        <taxon>Flavobacteriaceae</taxon>
        <taxon>Flavobacterium</taxon>
    </lineage>
</organism>
<sequence length="236" mass="22394">VTVTTPPNAGTLSGTQGICVGDTTTFASNGDAGGTWSSSNVAIATVDASGIITGVSAGTATITYTVLGTGGCVDTSSSLDVTVAVTPTAGTLSGIQGICESDTTLFTSNGDTGGVWSSNNTAVATVDASGLVTGVSAGTATISYTVAGLGSCPDDTATLTVTVTRAPVAGTLSGNQEICEGSGTTFTSSGDAGGVWSSSNGSVATVDATGNITGVGPGTATISYFIAGTGSCPDAL</sequence>
<feature type="domain" description="BIG2" evidence="1">
    <location>
        <begin position="166"/>
        <end position="236"/>
    </location>
</feature>
<comment type="caution">
    <text evidence="2">The sequence shown here is derived from an EMBL/GenBank/DDBJ whole genome shotgun (WGS) entry which is preliminary data.</text>
</comment>
<evidence type="ECO:0000313" key="3">
    <source>
        <dbReference type="Proteomes" id="UP001597534"/>
    </source>
</evidence>
<dbReference type="EMBL" id="JBHUPC010000020">
    <property type="protein sequence ID" value="MFD2892822.1"/>
    <property type="molecule type" value="Genomic_DNA"/>
</dbReference>
<feature type="domain" description="BIG2" evidence="1">
    <location>
        <begin position="79"/>
        <end position="156"/>
    </location>
</feature>
<evidence type="ECO:0000313" key="2">
    <source>
        <dbReference type="EMBL" id="MFD2892822.1"/>
    </source>
</evidence>